<evidence type="ECO:0000313" key="15">
    <source>
        <dbReference type="Proteomes" id="UP000829476"/>
    </source>
</evidence>
<keyword evidence="4 11" id="KW-0235">DNA replication</keyword>
<evidence type="ECO:0000256" key="8">
    <source>
        <dbReference type="ARBA" id="ARBA00022840"/>
    </source>
</evidence>
<evidence type="ECO:0000259" key="13">
    <source>
        <dbReference type="SMART" id="SM00382"/>
    </source>
</evidence>
<organism evidence="14 15">
    <name type="scientific">Zhouia spongiae</name>
    <dbReference type="NCBI Taxonomy" id="2202721"/>
    <lineage>
        <taxon>Bacteria</taxon>
        <taxon>Pseudomonadati</taxon>
        <taxon>Bacteroidota</taxon>
        <taxon>Flavobacteriia</taxon>
        <taxon>Flavobacteriales</taxon>
        <taxon>Flavobacteriaceae</taxon>
        <taxon>Zhouia</taxon>
    </lineage>
</organism>
<evidence type="ECO:0000256" key="1">
    <source>
        <dbReference type="ARBA" id="ARBA00006360"/>
    </source>
</evidence>
<dbReference type="InterPro" id="IPR045085">
    <property type="entry name" value="HLD_clamp_pol_III_gamma_tau"/>
</dbReference>
<keyword evidence="8 11" id="KW-0067">ATP-binding</keyword>
<dbReference type="EMBL" id="CP094326">
    <property type="protein sequence ID" value="UNY98659.1"/>
    <property type="molecule type" value="Genomic_DNA"/>
</dbReference>
<dbReference type="InterPro" id="IPR001270">
    <property type="entry name" value="ClpA/B"/>
</dbReference>
<evidence type="ECO:0000256" key="6">
    <source>
        <dbReference type="ARBA" id="ARBA00022741"/>
    </source>
</evidence>
<keyword evidence="3 11" id="KW-0548">Nucleotidyltransferase</keyword>
<keyword evidence="6 11" id="KW-0547">Nucleotide-binding</keyword>
<dbReference type="NCBIfam" id="NF004046">
    <property type="entry name" value="PRK05563.1"/>
    <property type="match status" value="1"/>
</dbReference>
<dbReference type="Gene3D" id="3.40.50.300">
    <property type="entry name" value="P-loop containing nucleotide triphosphate hydrolases"/>
    <property type="match status" value="1"/>
</dbReference>
<dbReference type="RefSeq" id="WP_242937065.1">
    <property type="nucleotide sequence ID" value="NZ_CP094326.1"/>
</dbReference>
<evidence type="ECO:0000256" key="4">
    <source>
        <dbReference type="ARBA" id="ARBA00022705"/>
    </source>
</evidence>
<dbReference type="NCBIfam" id="TIGR01128">
    <property type="entry name" value="holA"/>
    <property type="match status" value="1"/>
</dbReference>
<dbReference type="Proteomes" id="UP000829476">
    <property type="component" value="Chromosome"/>
</dbReference>
<dbReference type="Gene3D" id="1.20.272.10">
    <property type="match status" value="1"/>
</dbReference>
<gene>
    <name evidence="11" type="primary">dnaX</name>
    <name evidence="14" type="ORF">MQE36_16470</name>
</gene>
<dbReference type="PRINTS" id="PR00300">
    <property type="entry name" value="CLPPROTEASEA"/>
</dbReference>
<dbReference type="CDD" id="cd00009">
    <property type="entry name" value="AAA"/>
    <property type="match status" value="1"/>
</dbReference>
<dbReference type="Gene3D" id="1.10.8.60">
    <property type="match status" value="1"/>
</dbReference>
<protein>
    <recommendedName>
        <fullName evidence="11">DNA polymerase III subunit gamma/tau</fullName>
        <ecNumber evidence="11">2.7.7.7</ecNumber>
    </recommendedName>
</protein>
<evidence type="ECO:0000256" key="9">
    <source>
        <dbReference type="ARBA" id="ARBA00022932"/>
    </source>
</evidence>
<dbReference type="PANTHER" id="PTHR11669">
    <property type="entry name" value="REPLICATION FACTOR C / DNA POLYMERASE III GAMMA-TAU SUBUNIT"/>
    <property type="match status" value="1"/>
</dbReference>
<evidence type="ECO:0000256" key="5">
    <source>
        <dbReference type="ARBA" id="ARBA00022723"/>
    </source>
</evidence>
<name>A0ABY3YLI4_9FLAO</name>
<proteinExistence type="inferred from homology"/>
<dbReference type="InterPro" id="IPR012763">
    <property type="entry name" value="DNA_pol_III_sug/sutau_N"/>
</dbReference>
<dbReference type="InterPro" id="IPR022754">
    <property type="entry name" value="DNA_pol_III_gamma-3"/>
</dbReference>
<dbReference type="SMART" id="SM00382">
    <property type="entry name" value="AAA"/>
    <property type="match status" value="1"/>
</dbReference>
<dbReference type="InterPro" id="IPR008921">
    <property type="entry name" value="DNA_pol3_clamp-load_cplx_C"/>
</dbReference>
<dbReference type="InterPro" id="IPR027417">
    <property type="entry name" value="P-loop_NTPase"/>
</dbReference>
<dbReference type="SUPFAM" id="SSF52540">
    <property type="entry name" value="P-loop containing nucleoside triphosphate hydrolases"/>
    <property type="match status" value="1"/>
</dbReference>
<evidence type="ECO:0000256" key="11">
    <source>
        <dbReference type="RuleBase" id="RU364063"/>
    </source>
</evidence>
<reference evidence="14 15" key="1">
    <citation type="journal article" date="2018" name="Int. J. Syst. Evol. Microbiol.">
        <title>Zhouia spongiae sp. nov., isolated from a marine sponge.</title>
        <authorList>
            <person name="Zhuang L."/>
            <person name="Lin B."/>
            <person name="Qin F."/>
            <person name="Luo L."/>
        </authorList>
    </citation>
    <scope>NUCLEOTIDE SEQUENCE [LARGE SCALE GENOMIC DNA]</scope>
    <source>
        <strain evidence="14 15">HN-Y44</strain>
    </source>
</reference>
<dbReference type="GO" id="GO:0003887">
    <property type="term" value="F:DNA-directed DNA polymerase activity"/>
    <property type="evidence" value="ECO:0007669"/>
    <property type="project" value="UniProtKB-EC"/>
</dbReference>
<dbReference type="NCBIfam" id="TIGR02397">
    <property type="entry name" value="dnaX_nterm"/>
    <property type="match status" value="1"/>
</dbReference>
<evidence type="ECO:0000256" key="7">
    <source>
        <dbReference type="ARBA" id="ARBA00022833"/>
    </source>
</evidence>
<dbReference type="Pfam" id="PF13177">
    <property type="entry name" value="DNA_pol3_delta2"/>
    <property type="match status" value="1"/>
</dbReference>
<dbReference type="CDD" id="cd18137">
    <property type="entry name" value="HLD_clamp_pol_III_gamma_tau"/>
    <property type="match status" value="1"/>
</dbReference>
<evidence type="ECO:0000256" key="10">
    <source>
        <dbReference type="ARBA" id="ARBA00049244"/>
    </source>
</evidence>
<evidence type="ECO:0000256" key="2">
    <source>
        <dbReference type="ARBA" id="ARBA00022679"/>
    </source>
</evidence>
<dbReference type="Pfam" id="PF22608">
    <property type="entry name" value="DNAX_ATPase_lid"/>
    <property type="match status" value="1"/>
</dbReference>
<dbReference type="InterPro" id="IPR005790">
    <property type="entry name" value="DNA_polIII_delta"/>
</dbReference>
<keyword evidence="15" id="KW-1185">Reference proteome</keyword>
<keyword evidence="9 11" id="KW-0239">DNA-directed DNA polymerase</keyword>
<dbReference type="InterPro" id="IPR003593">
    <property type="entry name" value="AAA+_ATPase"/>
</dbReference>
<comment type="similarity">
    <text evidence="1 11">Belongs to the DnaX/STICHEL family.</text>
</comment>
<keyword evidence="2 11" id="KW-0808">Transferase</keyword>
<dbReference type="SUPFAM" id="SSF48019">
    <property type="entry name" value="post-AAA+ oligomerization domain-like"/>
    <property type="match status" value="1"/>
</dbReference>
<evidence type="ECO:0000313" key="14">
    <source>
        <dbReference type="EMBL" id="UNY98659.1"/>
    </source>
</evidence>
<feature type="compositionally biased region" description="Low complexity" evidence="12">
    <location>
        <begin position="394"/>
        <end position="413"/>
    </location>
</feature>
<comment type="subunit">
    <text evidence="11">DNA polymerase III contains a core (composed of alpha, epsilon and theta chains) that associates with a tau subunit. This core dimerizes to form the POLIII' complex. PolIII' associates with the gamma complex (composed of gamma, delta, delta', psi and chi chains) and with the beta chain to form the complete DNA polymerase III complex.</text>
</comment>
<feature type="region of interest" description="Disordered" evidence="12">
    <location>
        <begin position="377"/>
        <end position="413"/>
    </location>
</feature>
<evidence type="ECO:0000256" key="12">
    <source>
        <dbReference type="SAM" id="MobiDB-lite"/>
    </source>
</evidence>
<keyword evidence="7" id="KW-0862">Zinc</keyword>
<dbReference type="InterPro" id="IPR050238">
    <property type="entry name" value="DNA_Rep/Repair_Clamp_Loader"/>
</dbReference>
<comment type="function">
    <text evidence="11">DNA polymerase III is a complex, multichain enzyme responsible for most of the replicative synthesis in bacteria. This DNA polymerase also exhibits 3' to 5' exonuclease activity.</text>
</comment>
<evidence type="ECO:0000256" key="3">
    <source>
        <dbReference type="ARBA" id="ARBA00022695"/>
    </source>
</evidence>
<feature type="domain" description="AAA+ ATPase" evidence="13">
    <location>
        <begin position="38"/>
        <end position="168"/>
    </location>
</feature>
<dbReference type="NCBIfam" id="NF011531">
    <property type="entry name" value="PRK14971.1"/>
    <property type="match status" value="1"/>
</dbReference>
<sequence length="575" mass="65228">MEHFIVSARKYRPKTFKDVVGQQAITNTLKNAIEHNHLAQALLFCGPRGVGKTTCARILAKMINQDGSQSDDEDFAFNIFELDAASNNSVDDIRNLIDQVRIPPQVGAYKVYIIDEVHMLSQAAFNAFLKTLEEPPKHAIFILATTEKHKIIPTILSRCQIFDFKRITVTDAKEYLKYIAESQGIEAEDDALHIIAQKADGAMRDALSIFDRVVSFSGTDLTRQAVTENLNVLDYETFFSVTDLILENNIPELLIMFNRTLSKGFDGHHFISGLASHFRDLMVCKNQATIELLEVGDEAKQKYLEQSKKATIPFLIECIKLANECDLNYKTSKNQRLLVELCLMELASVNFDGEKKNDGRFIIPAGFFQGQEEITAATKDKEKPQQAGADTENSTSIPTTATEAEPAKANKPAPKIKLKDLDKRVSGLSLSSIKTKKEHELKKQDVVVDEENLPSDDFKEETLQKYWRDYVQKIDEDGKKLLASSLSSDIPKLRDGKVICIELPNDTMKKEVERDQYPLMMYLKQKLNNYDIRLHIEVNEVAAKQYAFTPQEKYQKLVEKNALIETLRKTFDLDI</sequence>
<comment type="catalytic activity">
    <reaction evidence="10 11">
        <text>DNA(n) + a 2'-deoxyribonucleoside 5'-triphosphate = DNA(n+1) + diphosphate</text>
        <dbReference type="Rhea" id="RHEA:22508"/>
        <dbReference type="Rhea" id="RHEA-COMP:17339"/>
        <dbReference type="Rhea" id="RHEA-COMP:17340"/>
        <dbReference type="ChEBI" id="CHEBI:33019"/>
        <dbReference type="ChEBI" id="CHEBI:61560"/>
        <dbReference type="ChEBI" id="CHEBI:173112"/>
        <dbReference type="EC" id="2.7.7.7"/>
    </reaction>
</comment>
<keyword evidence="5" id="KW-0479">Metal-binding</keyword>
<dbReference type="Pfam" id="PF12169">
    <property type="entry name" value="DNA_pol3_gamma3"/>
    <property type="match status" value="1"/>
</dbReference>
<dbReference type="PANTHER" id="PTHR11669:SF0">
    <property type="entry name" value="PROTEIN STICHEL-LIKE 2"/>
    <property type="match status" value="1"/>
</dbReference>
<dbReference type="EC" id="2.7.7.7" evidence="11"/>
<accession>A0ABY3YLI4</accession>